<dbReference type="WBParaSite" id="Csp11.Scaffold629.g11273.t1">
    <property type="protein sequence ID" value="Csp11.Scaffold629.g11273.t1"/>
    <property type="gene ID" value="Csp11.Scaffold629.g11273"/>
</dbReference>
<evidence type="ECO:0000313" key="1">
    <source>
        <dbReference type="Proteomes" id="UP000095282"/>
    </source>
</evidence>
<evidence type="ECO:0000313" key="2">
    <source>
        <dbReference type="WBParaSite" id="Csp11.Scaffold629.g11273.t1"/>
    </source>
</evidence>
<reference evidence="2" key="1">
    <citation type="submission" date="2016-11" db="UniProtKB">
        <authorList>
            <consortium name="WormBaseParasite"/>
        </authorList>
    </citation>
    <scope>IDENTIFICATION</scope>
</reference>
<dbReference type="SUPFAM" id="SSF56112">
    <property type="entry name" value="Protein kinase-like (PK-like)"/>
    <property type="match status" value="1"/>
</dbReference>
<keyword evidence="1" id="KW-1185">Reference proteome</keyword>
<dbReference type="eggNOG" id="ENOG502QVFS">
    <property type="taxonomic scope" value="Eukaryota"/>
</dbReference>
<dbReference type="Pfam" id="PF07914">
    <property type="entry name" value="DUF1679"/>
    <property type="match status" value="1"/>
</dbReference>
<dbReference type="STRING" id="1561998.A0A1I7TSA7"/>
<name>A0A1I7TSA7_9PELO</name>
<sequence>MSLFEPTENGLLGTHVLWNDIEEAMQNAFGTDSHFGPNRKVTNIGDMKGFLSRLALIEPDWVSSNIHSIKLPDKFVVKIASQLSLIEIARMTKNTILEKEKIPQMRDITKTFHNREIEIYKIIEKENNPKIIHPKMYTFKYLNDLTDLKAFIVSEYIPNVYISMHESISAENLIPVLKTLAAFSALGEKIPKSELSFVSKTSLWTDVLKDIKDDEVCEAVYFSANLKTFRAFNDRHLF</sequence>
<protein>
    <submittedName>
        <fullName evidence="2">DUF4393 domain-containing protein</fullName>
    </submittedName>
</protein>
<dbReference type="AlphaFoldDB" id="A0A1I7TSA7"/>
<dbReference type="Proteomes" id="UP000095282">
    <property type="component" value="Unplaced"/>
</dbReference>
<dbReference type="InterPro" id="IPR052961">
    <property type="entry name" value="Oxido-Kinase-like_Enzymes"/>
</dbReference>
<proteinExistence type="predicted"/>
<dbReference type="InterPro" id="IPR012877">
    <property type="entry name" value="Dhs-27"/>
</dbReference>
<organism evidence="1 2">
    <name type="scientific">Caenorhabditis tropicalis</name>
    <dbReference type="NCBI Taxonomy" id="1561998"/>
    <lineage>
        <taxon>Eukaryota</taxon>
        <taxon>Metazoa</taxon>
        <taxon>Ecdysozoa</taxon>
        <taxon>Nematoda</taxon>
        <taxon>Chromadorea</taxon>
        <taxon>Rhabditida</taxon>
        <taxon>Rhabditina</taxon>
        <taxon>Rhabditomorpha</taxon>
        <taxon>Rhabditoidea</taxon>
        <taxon>Rhabditidae</taxon>
        <taxon>Peloderinae</taxon>
        <taxon>Caenorhabditis</taxon>
    </lineage>
</organism>
<accession>A0A1I7TSA7</accession>
<dbReference type="PANTHER" id="PTHR23020">
    <property type="entry name" value="UNCHARACTERIZED NUCLEAR HORMONE RECEPTOR-RELATED"/>
    <property type="match status" value="1"/>
</dbReference>
<dbReference type="PANTHER" id="PTHR23020:SF43">
    <property type="entry name" value="CHK KINASE-LIKE DOMAIN-CONTAINING PROTEIN"/>
    <property type="match status" value="1"/>
</dbReference>
<dbReference type="InterPro" id="IPR011009">
    <property type="entry name" value="Kinase-like_dom_sf"/>
</dbReference>